<feature type="transmembrane region" description="Helical" evidence="7">
    <location>
        <begin position="577"/>
        <end position="597"/>
    </location>
</feature>
<keyword evidence="10" id="KW-1185">Reference proteome</keyword>
<dbReference type="EMBL" id="JARBJD010000163">
    <property type="protein sequence ID" value="KAK2949077.1"/>
    <property type="molecule type" value="Genomic_DNA"/>
</dbReference>
<feature type="transmembrane region" description="Helical" evidence="7">
    <location>
        <begin position="32"/>
        <end position="52"/>
    </location>
</feature>
<feature type="compositionally biased region" description="Polar residues" evidence="6">
    <location>
        <begin position="9"/>
        <end position="21"/>
    </location>
</feature>
<dbReference type="Proteomes" id="UP001281761">
    <property type="component" value="Unassembled WGS sequence"/>
</dbReference>
<dbReference type="InterPro" id="IPR044880">
    <property type="entry name" value="NCX_ion-bd_dom_sf"/>
</dbReference>
<gene>
    <name evidence="9" type="ORF">BLNAU_15997</name>
</gene>
<evidence type="ECO:0000256" key="7">
    <source>
        <dbReference type="SAM" id="Phobius"/>
    </source>
</evidence>
<organism evidence="9 10">
    <name type="scientific">Blattamonas nauphoetae</name>
    <dbReference type="NCBI Taxonomy" id="2049346"/>
    <lineage>
        <taxon>Eukaryota</taxon>
        <taxon>Metamonada</taxon>
        <taxon>Preaxostyla</taxon>
        <taxon>Oxymonadida</taxon>
        <taxon>Blattamonas</taxon>
    </lineage>
</organism>
<evidence type="ECO:0000256" key="4">
    <source>
        <dbReference type="ARBA" id="ARBA00022989"/>
    </source>
</evidence>
<evidence type="ECO:0000256" key="1">
    <source>
        <dbReference type="ARBA" id="ARBA00004141"/>
    </source>
</evidence>
<feature type="domain" description="Sodium/calcium exchanger membrane region" evidence="8">
    <location>
        <begin position="185"/>
        <end position="325"/>
    </location>
</feature>
<comment type="caution">
    <text evidence="9">The sequence shown here is derived from an EMBL/GenBank/DDBJ whole genome shotgun (WGS) entry which is preliminary data.</text>
</comment>
<dbReference type="PANTHER" id="PTHR12266:SF0">
    <property type="entry name" value="MITOCHONDRIAL SODIUM_CALCIUM EXCHANGER PROTEIN"/>
    <property type="match status" value="1"/>
</dbReference>
<feature type="transmembrane region" description="Helical" evidence="7">
    <location>
        <begin position="609"/>
        <end position="630"/>
    </location>
</feature>
<name>A0ABQ9XEK9_9EUKA</name>
<keyword evidence="3 7" id="KW-0812">Transmembrane</keyword>
<dbReference type="InterPro" id="IPR051359">
    <property type="entry name" value="CaCA_antiporter"/>
</dbReference>
<evidence type="ECO:0000313" key="9">
    <source>
        <dbReference type="EMBL" id="KAK2949077.1"/>
    </source>
</evidence>
<feature type="transmembrane region" description="Helical" evidence="7">
    <location>
        <begin position="178"/>
        <end position="204"/>
    </location>
</feature>
<dbReference type="PANTHER" id="PTHR12266">
    <property type="entry name" value="NA+/CA2+ K+ INDEPENDENT EXCHANGER"/>
    <property type="match status" value="1"/>
</dbReference>
<feature type="transmembrane region" description="Helical" evidence="7">
    <location>
        <begin position="650"/>
        <end position="673"/>
    </location>
</feature>
<feature type="transmembrane region" description="Helical" evidence="7">
    <location>
        <begin position="725"/>
        <end position="745"/>
    </location>
</feature>
<feature type="transmembrane region" description="Helical" evidence="7">
    <location>
        <begin position="752"/>
        <end position="770"/>
    </location>
</feature>
<dbReference type="Gene3D" id="1.20.1420.30">
    <property type="entry name" value="NCX, central ion-binding region"/>
    <property type="match status" value="2"/>
</dbReference>
<evidence type="ECO:0000256" key="5">
    <source>
        <dbReference type="ARBA" id="ARBA00023136"/>
    </source>
</evidence>
<comment type="subcellular location">
    <subcellularLocation>
        <location evidence="1">Membrane</location>
        <topology evidence="1">Multi-pass membrane protein</topology>
    </subcellularLocation>
</comment>
<proteinExistence type="predicted"/>
<feature type="transmembrane region" description="Helical" evidence="7">
    <location>
        <begin position="282"/>
        <end position="300"/>
    </location>
</feature>
<feature type="transmembrane region" description="Helical" evidence="7">
    <location>
        <begin position="685"/>
        <end position="705"/>
    </location>
</feature>
<feature type="region of interest" description="Disordered" evidence="6">
    <location>
        <begin position="336"/>
        <end position="424"/>
    </location>
</feature>
<evidence type="ECO:0000256" key="3">
    <source>
        <dbReference type="ARBA" id="ARBA00022692"/>
    </source>
</evidence>
<accession>A0ABQ9XEK9</accession>
<evidence type="ECO:0000259" key="8">
    <source>
        <dbReference type="Pfam" id="PF01699"/>
    </source>
</evidence>
<feature type="transmembrane region" description="Helical" evidence="7">
    <location>
        <begin position="539"/>
        <end position="557"/>
    </location>
</feature>
<feature type="region of interest" description="Disordered" evidence="6">
    <location>
        <begin position="1"/>
        <end position="21"/>
    </location>
</feature>
<keyword evidence="5 7" id="KW-0472">Membrane</keyword>
<feature type="region of interest" description="Disordered" evidence="6">
    <location>
        <begin position="447"/>
        <end position="475"/>
    </location>
</feature>
<evidence type="ECO:0000313" key="10">
    <source>
        <dbReference type="Proteomes" id="UP001281761"/>
    </source>
</evidence>
<evidence type="ECO:0000256" key="6">
    <source>
        <dbReference type="SAM" id="MobiDB-lite"/>
    </source>
</evidence>
<protein>
    <submittedName>
        <fullName evidence="9">Ca2+:Cation Antiporter</fullName>
    </submittedName>
</protein>
<dbReference type="Pfam" id="PF01699">
    <property type="entry name" value="Na_Ca_ex"/>
    <property type="match status" value="2"/>
</dbReference>
<keyword evidence="2" id="KW-0813">Transport</keyword>
<feature type="compositionally biased region" description="Polar residues" evidence="6">
    <location>
        <begin position="451"/>
        <end position="470"/>
    </location>
</feature>
<evidence type="ECO:0000256" key="2">
    <source>
        <dbReference type="ARBA" id="ARBA00022448"/>
    </source>
</evidence>
<dbReference type="InterPro" id="IPR004837">
    <property type="entry name" value="NaCa_Exmemb"/>
</dbReference>
<feature type="transmembrane region" description="Helical" evidence="7">
    <location>
        <begin position="255"/>
        <end position="275"/>
    </location>
</feature>
<feature type="transmembrane region" description="Helical" evidence="7">
    <location>
        <begin position="306"/>
        <end position="327"/>
    </location>
</feature>
<keyword evidence="4 7" id="KW-1133">Transmembrane helix</keyword>
<feature type="domain" description="Sodium/calcium exchanger membrane region" evidence="8">
    <location>
        <begin position="615"/>
        <end position="769"/>
    </location>
</feature>
<reference evidence="9 10" key="1">
    <citation type="journal article" date="2022" name="bioRxiv">
        <title>Genomics of Preaxostyla Flagellates Illuminates Evolutionary Transitions and the Path Towards Mitochondrial Loss.</title>
        <authorList>
            <person name="Novak L.V.F."/>
            <person name="Treitli S.C."/>
            <person name="Pyrih J."/>
            <person name="Halakuc P."/>
            <person name="Pipaliya S.V."/>
            <person name="Vacek V."/>
            <person name="Brzon O."/>
            <person name="Soukal P."/>
            <person name="Eme L."/>
            <person name="Dacks J.B."/>
            <person name="Karnkowska A."/>
            <person name="Elias M."/>
            <person name="Hampl V."/>
        </authorList>
    </citation>
    <scope>NUCLEOTIDE SEQUENCE [LARGE SCALE GENOMIC DNA]</scope>
    <source>
        <strain evidence="9">NAU3</strain>
        <tissue evidence="9">Gut</tissue>
    </source>
</reference>
<sequence>MMRRRPSRTSHSCSRQISPQSCRTPKSLFHHLPHFIVVIALAGLFLTISLLFSKIKDNHHPLSIHSAKRSIPVSSQSTILTTSSFSVHVRSKPKLSQSTISSNLLSPQQNPLIRSNSSDLTLHSSSDPRSNHNTCNPPKLPSGVDVCAYAKANCQEEAGSSLFPYIYMRYCAFNRAPWLYFMILLILVVILFFVKISTTLMFFVPPLLFVSDVLGLSENMAGITFLAISNAAPDVFTQMAAGAQDSFGMTMGDSLGSSLFNVAGVVSIVVLIRPFKATKELLWKDALSFGLSTLIMLALVLVGKYLWWLCIVFPVIYAVYIFASWVLERFQKRQASKNPQIEDSESQEMNPTGEEGEVSGAEDGALRGEDGGKNYLSGEDGGKNYLSGEDGGKNYLSGEPGVPPEPSPLSINSNESTEMEDMHDLAGEQWESRKSPHPLQAVQEQPILPESKSSQQPSEITASTGPHTNPTKPPATLSMTSFSSFVKSFFPYFFDRYKAWTEWEESGRFGRIVDMCQLPVTLLREMTGPAIFTTSATRVIFNTVVSPPLLVFLMGMWDEQIVVEMNPTDTSTTNLFVFPVWVLVELISAICLCPLLLWLDTKPMKRKRWVQVLFAVLRFGIGVIWMNAFTGELVNIFKTLGFHTNISETTLAATIIAVGDAFQDAAACVDISLKGRPDCALASCYASPFVTFLMGMCLASISYYVSSTTTFFPDPIDLAPTVNMLVMVSVLVFVMVFSIITLAIRKQKMERWFAFTLLLFYLIFFVYTYLDEFGVFRRRVKV</sequence>